<evidence type="ECO:0000259" key="5">
    <source>
        <dbReference type="PROSITE" id="PS51900"/>
    </source>
</evidence>
<feature type="domain" description="Tyr recombinase" evidence="4">
    <location>
        <begin position="161"/>
        <end position="356"/>
    </location>
</feature>
<evidence type="ECO:0000313" key="7">
    <source>
        <dbReference type="Proteomes" id="UP000176244"/>
    </source>
</evidence>
<reference evidence="6 7" key="1">
    <citation type="submission" date="2015-09" db="EMBL/GenBank/DDBJ databases">
        <title>Genome sequence of Acetobacterium wieringae DSM 1911.</title>
        <authorList>
            <person name="Poehlein A."/>
            <person name="Bengelsdorf F.R."/>
            <person name="Schiel-Bengelsdorf B."/>
            <person name="Duerre P."/>
            <person name="Daniel R."/>
        </authorList>
    </citation>
    <scope>NUCLEOTIDE SEQUENCE [LARGE SCALE GENOMIC DNA]</scope>
    <source>
        <strain evidence="6 7">DSM 1911</strain>
    </source>
</reference>
<feature type="domain" description="Core-binding (CB)" evidence="5">
    <location>
        <begin position="59"/>
        <end position="140"/>
    </location>
</feature>
<comment type="caution">
    <text evidence="6">The sequence shown here is derived from an EMBL/GenBank/DDBJ whole genome shotgun (WGS) entry which is preliminary data.</text>
</comment>
<dbReference type="InterPro" id="IPR002104">
    <property type="entry name" value="Integrase_catalytic"/>
</dbReference>
<dbReference type="CDD" id="cd01189">
    <property type="entry name" value="INT_ICEBs1_C_like"/>
    <property type="match status" value="1"/>
</dbReference>
<keyword evidence="1 3" id="KW-0238">DNA-binding</keyword>
<dbReference type="Pfam" id="PF00589">
    <property type="entry name" value="Phage_integrase"/>
    <property type="match status" value="1"/>
</dbReference>
<evidence type="ECO:0000259" key="4">
    <source>
        <dbReference type="PROSITE" id="PS51898"/>
    </source>
</evidence>
<evidence type="ECO:0000256" key="3">
    <source>
        <dbReference type="PROSITE-ProRule" id="PRU01248"/>
    </source>
</evidence>
<dbReference type="Proteomes" id="UP000176244">
    <property type="component" value="Unassembled WGS sequence"/>
</dbReference>
<dbReference type="RefSeq" id="WP_070369699.1">
    <property type="nucleotide sequence ID" value="NZ_LKEU01000012.1"/>
</dbReference>
<dbReference type="InterPro" id="IPR050090">
    <property type="entry name" value="Tyrosine_recombinase_XerCD"/>
</dbReference>
<dbReference type="InterPro" id="IPR010998">
    <property type="entry name" value="Integrase_recombinase_N"/>
</dbReference>
<dbReference type="GO" id="GO:0015074">
    <property type="term" value="P:DNA integration"/>
    <property type="evidence" value="ECO:0007669"/>
    <property type="project" value="InterPro"/>
</dbReference>
<name>A0A1F2PL61_9FIRM</name>
<dbReference type="PROSITE" id="PS51898">
    <property type="entry name" value="TYR_RECOMBINASE"/>
    <property type="match status" value="1"/>
</dbReference>
<dbReference type="Gene3D" id="1.10.150.130">
    <property type="match status" value="1"/>
</dbReference>
<dbReference type="PANTHER" id="PTHR30349:SF91">
    <property type="entry name" value="INTA PROTEIN"/>
    <property type="match status" value="1"/>
</dbReference>
<sequence>MATVKKIEYESGKKTWQVRWREDGKQRMKNFSRAKDANDFKISIEASQRDGTYVSPSKMLVEDYFKKWLTYKKGSLSDKTYSSYESTTAAMGEVIGKIQLQKLTVTDIESLYNDLRADGLSGTSCNYYHRILKQSLKQALKDRLIQFNPADLAQPIPKDKFKAEIIHPDMVKTFLSYFSGAEIETAVYLSLFLGLRRAEVCGLQWHDINFKTRVITVRRTLHYKEGEYFHLPTKSKQTRQIPFTLGVAKKLKEEIRSQAKYRKHFAESYVKNKYVCVHRNGMQFIPEYVSHSYTNIKGPAFENIRYHDLRHTAATLMLYHGADIKTVSAILGHSSITITGDIYLHALEDMKRTAIDALDQYMETSDKIVQFKRSV</sequence>
<organism evidence="6 7">
    <name type="scientific">Acetobacterium wieringae</name>
    <dbReference type="NCBI Taxonomy" id="52694"/>
    <lineage>
        <taxon>Bacteria</taxon>
        <taxon>Bacillati</taxon>
        <taxon>Bacillota</taxon>
        <taxon>Clostridia</taxon>
        <taxon>Eubacteriales</taxon>
        <taxon>Eubacteriaceae</taxon>
        <taxon>Acetobacterium</taxon>
    </lineage>
</organism>
<dbReference type="EMBL" id="LKEU01000012">
    <property type="protein sequence ID" value="OFV72067.1"/>
    <property type="molecule type" value="Genomic_DNA"/>
</dbReference>
<dbReference type="PANTHER" id="PTHR30349">
    <property type="entry name" value="PHAGE INTEGRASE-RELATED"/>
    <property type="match status" value="1"/>
</dbReference>
<gene>
    <name evidence="6" type="primary">int-Tn_1</name>
    <name evidence="6" type="ORF">ACWI_03170</name>
</gene>
<dbReference type="InterPro" id="IPR025269">
    <property type="entry name" value="SAM-like_dom"/>
</dbReference>
<evidence type="ECO:0000256" key="1">
    <source>
        <dbReference type="ARBA" id="ARBA00023125"/>
    </source>
</evidence>
<dbReference type="OrthoDB" id="9769726at2"/>
<dbReference type="AlphaFoldDB" id="A0A1F2PL61"/>
<protein>
    <submittedName>
        <fullName evidence="6">Transposase</fullName>
    </submittedName>
</protein>
<keyword evidence="2" id="KW-0233">DNA recombination</keyword>
<dbReference type="GO" id="GO:0003677">
    <property type="term" value="F:DNA binding"/>
    <property type="evidence" value="ECO:0007669"/>
    <property type="project" value="UniProtKB-UniRule"/>
</dbReference>
<evidence type="ECO:0000256" key="2">
    <source>
        <dbReference type="ARBA" id="ARBA00023172"/>
    </source>
</evidence>
<dbReference type="InterPro" id="IPR011010">
    <property type="entry name" value="DNA_brk_join_enz"/>
</dbReference>
<dbReference type="InterPro" id="IPR013762">
    <property type="entry name" value="Integrase-like_cat_sf"/>
</dbReference>
<dbReference type="PROSITE" id="PS51900">
    <property type="entry name" value="CB"/>
    <property type="match status" value="1"/>
</dbReference>
<dbReference type="Gene3D" id="1.10.443.10">
    <property type="entry name" value="Intergrase catalytic core"/>
    <property type="match status" value="1"/>
</dbReference>
<dbReference type="SUPFAM" id="SSF56349">
    <property type="entry name" value="DNA breaking-rejoining enzymes"/>
    <property type="match status" value="1"/>
</dbReference>
<dbReference type="InterPro" id="IPR044068">
    <property type="entry name" value="CB"/>
</dbReference>
<dbReference type="STRING" id="52694.ACWI_03170"/>
<dbReference type="Pfam" id="PF13102">
    <property type="entry name" value="Phage_int_SAM_5"/>
    <property type="match status" value="1"/>
</dbReference>
<dbReference type="GO" id="GO:0006310">
    <property type="term" value="P:DNA recombination"/>
    <property type="evidence" value="ECO:0007669"/>
    <property type="project" value="UniProtKB-KW"/>
</dbReference>
<evidence type="ECO:0000313" key="6">
    <source>
        <dbReference type="EMBL" id="OFV72067.1"/>
    </source>
</evidence>
<proteinExistence type="predicted"/>
<accession>A0A1F2PL61</accession>